<evidence type="ECO:0000256" key="2">
    <source>
        <dbReference type="ARBA" id="ARBA00022531"/>
    </source>
</evidence>
<evidence type="ECO:0000256" key="7">
    <source>
        <dbReference type="ARBA" id="ARBA00023276"/>
    </source>
</evidence>
<evidence type="ECO:0000256" key="5">
    <source>
        <dbReference type="ARBA" id="ARBA00022989"/>
    </source>
</evidence>
<evidence type="ECO:0000256" key="4">
    <source>
        <dbReference type="ARBA" id="ARBA00022692"/>
    </source>
</evidence>
<evidence type="ECO:0000256" key="3">
    <source>
        <dbReference type="ARBA" id="ARBA00022553"/>
    </source>
</evidence>
<keyword evidence="3" id="KW-0597">Phosphoprotein</keyword>
<dbReference type="GO" id="GO:0042301">
    <property type="term" value="F:phosphate ion binding"/>
    <property type="evidence" value="ECO:0007669"/>
    <property type="project" value="InterPro"/>
</dbReference>
<dbReference type="PANTHER" id="PTHR34469">
    <property type="entry name" value="PHOTOSYSTEM II REACTION CENTER PROTEIN H"/>
    <property type="match status" value="1"/>
</dbReference>
<evidence type="ECO:0000313" key="10">
    <source>
        <dbReference type="Proteomes" id="UP000583929"/>
    </source>
</evidence>
<protein>
    <submittedName>
        <fullName evidence="9">Uncharacterized protein</fullName>
    </submittedName>
</protein>
<dbReference type="GO" id="GO:0009523">
    <property type="term" value="C:photosystem II"/>
    <property type="evidence" value="ECO:0007669"/>
    <property type="project" value="UniProtKB-KW"/>
</dbReference>
<dbReference type="InterPro" id="IPR001056">
    <property type="entry name" value="PSII_PsbH"/>
</dbReference>
<gene>
    <name evidence="9" type="ORF">G4B88_017884</name>
</gene>
<keyword evidence="7" id="KW-0604">Photosystem II</keyword>
<sequence>MATQAVEDSSRSGSRRTGSGRLLKPLNSEYGKVVPGFNRIRNNEIIVLVNDAEKGSDIDPQEAQFLLCVLTATLGG</sequence>
<comment type="subcellular location">
    <subcellularLocation>
        <location evidence="1">Plastid</location>
        <location evidence="1">Chloroplast thylakoid membrane</location>
        <topology evidence="1">Single-pass membrane protein</topology>
    </subcellularLocation>
</comment>
<keyword evidence="5" id="KW-1133">Transmembrane helix</keyword>
<name>A0A7J6EFK4_CANSA</name>
<dbReference type="Pfam" id="PF00737">
    <property type="entry name" value="PsbH"/>
    <property type="match status" value="1"/>
</dbReference>
<keyword evidence="10" id="KW-1185">Reference proteome</keyword>
<accession>A0A7J6EFK4</accession>
<keyword evidence="4" id="KW-0812">Transmembrane</keyword>
<reference evidence="9 10" key="1">
    <citation type="journal article" date="2020" name="bioRxiv">
        <title>Sequence and annotation of 42 cannabis genomes reveals extensive copy number variation in cannabinoid synthesis and pathogen resistance genes.</title>
        <authorList>
            <person name="Mckernan K.J."/>
            <person name="Helbert Y."/>
            <person name="Kane L.T."/>
            <person name="Ebling H."/>
            <person name="Zhang L."/>
            <person name="Liu B."/>
            <person name="Eaton Z."/>
            <person name="Mclaughlin S."/>
            <person name="Kingan S."/>
            <person name="Baybayan P."/>
            <person name="Concepcion G."/>
            <person name="Jordan M."/>
            <person name="Riva A."/>
            <person name="Barbazuk W."/>
            <person name="Harkins T."/>
        </authorList>
    </citation>
    <scope>NUCLEOTIDE SEQUENCE [LARGE SCALE GENOMIC DNA]</scope>
    <source>
        <strain evidence="10">cv. Jamaican Lion 4</strain>
        <tissue evidence="9">Leaf</tissue>
    </source>
</reference>
<evidence type="ECO:0000256" key="1">
    <source>
        <dbReference type="ARBA" id="ARBA00004581"/>
    </source>
</evidence>
<keyword evidence="6" id="KW-0472">Membrane</keyword>
<comment type="caution">
    <text evidence="9">The sequence shown here is derived from an EMBL/GenBank/DDBJ whole genome shotgun (WGS) entry which is preliminary data.</text>
</comment>
<dbReference type="Proteomes" id="UP000583929">
    <property type="component" value="Unassembled WGS sequence"/>
</dbReference>
<organism evidence="9 10">
    <name type="scientific">Cannabis sativa</name>
    <name type="common">Hemp</name>
    <name type="synonym">Marijuana</name>
    <dbReference type="NCBI Taxonomy" id="3483"/>
    <lineage>
        <taxon>Eukaryota</taxon>
        <taxon>Viridiplantae</taxon>
        <taxon>Streptophyta</taxon>
        <taxon>Embryophyta</taxon>
        <taxon>Tracheophyta</taxon>
        <taxon>Spermatophyta</taxon>
        <taxon>Magnoliopsida</taxon>
        <taxon>eudicotyledons</taxon>
        <taxon>Gunneridae</taxon>
        <taxon>Pentapetalae</taxon>
        <taxon>rosids</taxon>
        <taxon>fabids</taxon>
        <taxon>Rosales</taxon>
        <taxon>Cannabaceae</taxon>
        <taxon>Cannabis</taxon>
    </lineage>
</organism>
<dbReference type="GO" id="GO:0050821">
    <property type="term" value="P:protein stabilization"/>
    <property type="evidence" value="ECO:0007669"/>
    <property type="project" value="InterPro"/>
</dbReference>
<dbReference type="GO" id="GO:0015979">
    <property type="term" value="P:photosynthesis"/>
    <property type="evidence" value="ECO:0007669"/>
    <property type="project" value="UniProtKB-KW"/>
</dbReference>
<dbReference type="PANTHER" id="PTHR34469:SF4">
    <property type="entry name" value="PHOTOSYSTEM II REACTION CENTER PROTEIN H"/>
    <property type="match status" value="1"/>
</dbReference>
<dbReference type="SUPFAM" id="SSF161025">
    <property type="entry name" value="Photosystem II 10 kDa phosphoprotein PsbH"/>
    <property type="match status" value="1"/>
</dbReference>
<evidence type="ECO:0000256" key="6">
    <source>
        <dbReference type="ARBA" id="ARBA00023136"/>
    </source>
</evidence>
<dbReference type="AlphaFoldDB" id="A0A7J6EFK4"/>
<dbReference type="InterPro" id="IPR036863">
    <property type="entry name" value="PSII_PsbH_sf"/>
</dbReference>
<dbReference type="EMBL" id="JAATIQ010000409">
    <property type="protein sequence ID" value="KAF4357243.1"/>
    <property type="molecule type" value="Genomic_DNA"/>
</dbReference>
<dbReference type="Gene3D" id="1.20.5.880">
    <property type="entry name" value="Photosystem II reaction center protein H"/>
    <property type="match status" value="1"/>
</dbReference>
<evidence type="ECO:0000256" key="8">
    <source>
        <dbReference type="SAM" id="MobiDB-lite"/>
    </source>
</evidence>
<feature type="region of interest" description="Disordered" evidence="8">
    <location>
        <begin position="1"/>
        <end position="23"/>
    </location>
</feature>
<feature type="non-terminal residue" evidence="9">
    <location>
        <position position="76"/>
    </location>
</feature>
<evidence type="ECO:0000313" key="9">
    <source>
        <dbReference type="EMBL" id="KAF4357243.1"/>
    </source>
</evidence>
<feature type="compositionally biased region" description="Low complexity" evidence="8">
    <location>
        <begin position="11"/>
        <end position="21"/>
    </location>
</feature>
<keyword evidence="2" id="KW-0602">Photosynthesis</keyword>
<dbReference type="GO" id="GO:0009535">
    <property type="term" value="C:chloroplast thylakoid membrane"/>
    <property type="evidence" value="ECO:0007669"/>
    <property type="project" value="UniProtKB-SubCell"/>
</dbReference>
<proteinExistence type="predicted"/>